<reference evidence="1 2" key="1">
    <citation type="submission" date="2017-11" db="EMBL/GenBank/DDBJ databases">
        <title>Genomic Encyclopedia of Archaeal and Bacterial Type Strains, Phase II (KMG-II): From Individual Species to Whole Genera.</title>
        <authorList>
            <person name="Goeker M."/>
        </authorList>
    </citation>
    <scope>NUCLEOTIDE SEQUENCE [LARGE SCALE GENOMIC DNA]</scope>
    <source>
        <strain evidence="1 2">DSM 11115</strain>
    </source>
</reference>
<evidence type="ECO:0008006" key="3">
    <source>
        <dbReference type="Google" id="ProtNLM"/>
    </source>
</evidence>
<dbReference type="Proteomes" id="UP000228535">
    <property type="component" value="Unassembled WGS sequence"/>
</dbReference>
<evidence type="ECO:0000313" key="2">
    <source>
        <dbReference type="Proteomes" id="UP000228535"/>
    </source>
</evidence>
<proteinExistence type="predicted"/>
<organism evidence="1 2">
    <name type="scientific">Hymenobacter chitinivorans DSM 11115</name>
    <dbReference type="NCBI Taxonomy" id="1121954"/>
    <lineage>
        <taxon>Bacteria</taxon>
        <taxon>Pseudomonadati</taxon>
        <taxon>Bacteroidota</taxon>
        <taxon>Cytophagia</taxon>
        <taxon>Cytophagales</taxon>
        <taxon>Hymenobacteraceae</taxon>
        <taxon>Hymenobacter</taxon>
    </lineage>
</organism>
<dbReference type="GO" id="GO:0051537">
    <property type="term" value="F:2 iron, 2 sulfur cluster binding"/>
    <property type="evidence" value="ECO:0007669"/>
    <property type="project" value="InterPro"/>
</dbReference>
<gene>
    <name evidence="1" type="ORF">CLV45_3856</name>
</gene>
<sequence>MEALPTGATPVNPNSMSLLSSARLYIVGLALASQALLWGCGSSTNVQPQIPIVAFSEVLYLTNQENSALRFDNGAVYHKGGVNGLIVVRQNASTYLAFERTCTYNPTDTCARVKISPFVQLFDPCCKSQFNFQGQPQGGPASLALRRYSTSLSGNILTITN</sequence>
<accession>A0A2M9B5J3</accession>
<comment type="caution">
    <text evidence="1">The sequence shown here is derived from an EMBL/GenBank/DDBJ whole genome shotgun (WGS) entry which is preliminary data.</text>
</comment>
<dbReference type="Gene3D" id="2.102.10.10">
    <property type="entry name" value="Rieske [2Fe-2S] iron-sulphur domain"/>
    <property type="match status" value="1"/>
</dbReference>
<dbReference type="InterPro" id="IPR036922">
    <property type="entry name" value="Rieske_2Fe-2S_sf"/>
</dbReference>
<evidence type="ECO:0000313" key="1">
    <source>
        <dbReference type="EMBL" id="PJJ53197.1"/>
    </source>
</evidence>
<name>A0A2M9B5J3_9BACT</name>
<keyword evidence="2" id="KW-1185">Reference proteome</keyword>
<protein>
    <recommendedName>
        <fullName evidence="3">Rieske domain-containing protein</fullName>
    </recommendedName>
</protein>
<dbReference type="AlphaFoldDB" id="A0A2M9B5J3"/>
<dbReference type="EMBL" id="PGFA01000003">
    <property type="protein sequence ID" value="PJJ53197.1"/>
    <property type="molecule type" value="Genomic_DNA"/>
</dbReference>